<protein>
    <submittedName>
        <fullName evidence="2">Uncharacterized protein</fullName>
    </submittedName>
</protein>
<gene>
    <name evidence="2" type="ORF">RWH43_11540</name>
</gene>
<dbReference type="RefSeq" id="WP_316001545.1">
    <property type="nucleotide sequence ID" value="NZ_JAWDIU010000003.1"/>
</dbReference>
<proteinExistence type="predicted"/>
<feature type="transmembrane region" description="Helical" evidence="1">
    <location>
        <begin position="99"/>
        <end position="118"/>
    </location>
</feature>
<feature type="transmembrane region" description="Helical" evidence="1">
    <location>
        <begin position="138"/>
        <end position="157"/>
    </location>
</feature>
<keyword evidence="1" id="KW-0472">Membrane</keyword>
<accession>A0ABU3RWZ5</accession>
<feature type="transmembrane region" description="Helical" evidence="1">
    <location>
        <begin position="33"/>
        <end position="53"/>
    </location>
</feature>
<dbReference type="Proteomes" id="UP001256673">
    <property type="component" value="Unassembled WGS sequence"/>
</dbReference>
<name>A0ABU3RWZ5_9MICO</name>
<comment type="caution">
    <text evidence="2">The sequence shown here is derived from an EMBL/GenBank/DDBJ whole genome shotgun (WGS) entry which is preliminary data.</text>
</comment>
<organism evidence="2 3">
    <name type="scientific">Microbacterium algihabitans</name>
    <dbReference type="NCBI Taxonomy" id="3075992"/>
    <lineage>
        <taxon>Bacteria</taxon>
        <taxon>Bacillati</taxon>
        <taxon>Actinomycetota</taxon>
        <taxon>Actinomycetes</taxon>
        <taxon>Micrococcales</taxon>
        <taxon>Microbacteriaceae</taxon>
        <taxon>Microbacterium</taxon>
    </lineage>
</organism>
<feature type="transmembrane region" description="Helical" evidence="1">
    <location>
        <begin position="207"/>
        <end position="224"/>
    </location>
</feature>
<reference evidence="2 3" key="1">
    <citation type="submission" date="2023-09" db="EMBL/GenBank/DDBJ databases">
        <title>Microbacterium fusihabitans sp. nov., Microbacterium phycihabitans sp. nov., and Microbacterium cervinum sp. nov., isolated from dried seaweeds of beach.</title>
        <authorList>
            <person name="Lee S.D."/>
        </authorList>
    </citation>
    <scope>NUCLEOTIDE SEQUENCE [LARGE SCALE GENOMIC DNA]</scope>
    <source>
        <strain evidence="2 3">KSW2-21</strain>
    </source>
</reference>
<feature type="transmembrane region" description="Helical" evidence="1">
    <location>
        <begin position="6"/>
        <end position="26"/>
    </location>
</feature>
<keyword evidence="1" id="KW-1133">Transmembrane helix</keyword>
<evidence type="ECO:0000313" key="3">
    <source>
        <dbReference type="Proteomes" id="UP001256673"/>
    </source>
</evidence>
<keyword evidence="3" id="KW-1185">Reference proteome</keyword>
<dbReference type="EMBL" id="JAWDIU010000003">
    <property type="protein sequence ID" value="MDU0327388.1"/>
    <property type="molecule type" value="Genomic_DNA"/>
</dbReference>
<evidence type="ECO:0000256" key="1">
    <source>
        <dbReference type="SAM" id="Phobius"/>
    </source>
</evidence>
<sequence length="308" mass="32569">MVTVLLIDAALAGLLLVVVLRARVAWQQPRARIAWLAAAVGVVALLTQGTVAPLEVLDGALGGTNVLKLVQNVLTMVALWLGVQAGTAPVTARVRTLRWRVPIVLGVVFIVVFFAAMPDRTASSFFFLEEAAATSTGAWFYGVVHMAGIAFVGALLCASARVSLTRTRVFFRLGAVGIVAGCVSEIVDLTLTRFFAPNAVVSALFDPLFYLGVVSFVIGIFVASRTTTAIHRRGETLLARVDEVARERGVTMPPGLAADAVADTRLHALRVAIEDAAIATSTPLAADQRALLDDVDAHLTRQTSGARS</sequence>
<keyword evidence="1" id="KW-0812">Transmembrane</keyword>
<feature type="transmembrane region" description="Helical" evidence="1">
    <location>
        <begin position="169"/>
        <end position="187"/>
    </location>
</feature>
<evidence type="ECO:0000313" key="2">
    <source>
        <dbReference type="EMBL" id="MDU0327388.1"/>
    </source>
</evidence>